<gene>
    <name evidence="2" type="ORF">CLV40_11313</name>
</gene>
<name>A0A2S6GK16_9PSEU</name>
<evidence type="ECO:0000313" key="3">
    <source>
        <dbReference type="Proteomes" id="UP000239203"/>
    </source>
</evidence>
<dbReference type="Proteomes" id="UP000239203">
    <property type="component" value="Unassembled WGS sequence"/>
</dbReference>
<dbReference type="InterPro" id="IPR058502">
    <property type="entry name" value="PLL-like_beta-prop"/>
</dbReference>
<sequence length="373" mass="39857">MANNVAVDGNGYMWFFSIGADGLPWYAHQSLPGGRFNGSWHWLSRNRTSFTSLVAAANADGRLEVFGVSGDQLMHTYQVCVGDAFSPLSRLGDDIQGRQDAILDGNGHLQVVTCTAAGVCQVIHQDPDSATGTGWTDWIPLNPANPIAGMTDPKISTNQNGCLQVFVVDQARGRIMTSRQSAPGSDTWTALVQLPGLDTAVLGDLAVAVNNGNLATENQWMELFYRGVDGQVNHIQQDGPNSEAWSSGYGMGIVLPTVPDTANLPDGKIQLLAVSAGTIHANRQFGCGCDGWVGWRAFDPQLPESSPALGAAHLAVNDDGRLQAFAFCDDLLNATLAQTPLDGDWGSSWHGFGMGWGYDATGTLIRLREEVTH</sequence>
<organism evidence="2 3">
    <name type="scientific">Actinokineospora auranticolor</name>
    <dbReference type="NCBI Taxonomy" id="155976"/>
    <lineage>
        <taxon>Bacteria</taxon>
        <taxon>Bacillati</taxon>
        <taxon>Actinomycetota</taxon>
        <taxon>Actinomycetes</taxon>
        <taxon>Pseudonocardiales</taxon>
        <taxon>Pseudonocardiaceae</taxon>
        <taxon>Actinokineospora</taxon>
    </lineage>
</organism>
<dbReference type="Gene3D" id="2.120.10.70">
    <property type="entry name" value="Fucose-specific lectin"/>
    <property type="match status" value="1"/>
</dbReference>
<accession>A0A2S6GK16</accession>
<evidence type="ECO:0000313" key="2">
    <source>
        <dbReference type="EMBL" id="PPK65530.1"/>
    </source>
</evidence>
<reference evidence="2 3" key="1">
    <citation type="submission" date="2018-02" db="EMBL/GenBank/DDBJ databases">
        <title>Genomic Encyclopedia of Archaeal and Bacterial Type Strains, Phase II (KMG-II): from individual species to whole genera.</title>
        <authorList>
            <person name="Goeker M."/>
        </authorList>
    </citation>
    <scope>NUCLEOTIDE SEQUENCE [LARGE SCALE GENOMIC DNA]</scope>
    <source>
        <strain evidence="2 3">YU 961-1</strain>
    </source>
</reference>
<dbReference type="AlphaFoldDB" id="A0A2S6GK16"/>
<comment type="caution">
    <text evidence="2">The sequence shown here is derived from an EMBL/GenBank/DDBJ whole genome shotgun (WGS) entry which is preliminary data.</text>
</comment>
<dbReference type="RefSeq" id="WP_146108177.1">
    <property type="nucleotide sequence ID" value="NZ_CP154825.1"/>
</dbReference>
<dbReference type="EMBL" id="PTIX01000013">
    <property type="protein sequence ID" value="PPK65530.1"/>
    <property type="molecule type" value="Genomic_DNA"/>
</dbReference>
<protein>
    <recommendedName>
        <fullName evidence="1">PLL-like beta propeller domain-containing protein</fullName>
    </recommendedName>
</protein>
<keyword evidence="3" id="KW-1185">Reference proteome</keyword>
<dbReference type="OrthoDB" id="3655275at2"/>
<evidence type="ECO:0000259" key="1">
    <source>
        <dbReference type="Pfam" id="PF26607"/>
    </source>
</evidence>
<feature type="domain" description="PLL-like beta propeller" evidence="1">
    <location>
        <begin position="5"/>
        <end position="275"/>
    </location>
</feature>
<dbReference type="Pfam" id="PF26607">
    <property type="entry name" value="DUF8189"/>
    <property type="match status" value="1"/>
</dbReference>
<dbReference type="SUPFAM" id="SSF89372">
    <property type="entry name" value="Fucose-specific lectin"/>
    <property type="match status" value="2"/>
</dbReference>
<proteinExistence type="predicted"/>